<feature type="domain" description="Methyltransferase" evidence="2">
    <location>
        <begin position="111"/>
        <end position="207"/>
    </location>
</feature>
<dbReference type="InterPro" id="IPR041698">
    <property type="entry name" value="Methyltransf_25"/>
</dbReference>
<feature type="compositionally biased region" description="Basic and acidic residues" evidence="1">
    <location>
        <begin position="424"/>
        <end position="438"/>
    </location>
</feature>
<dbReference type="OrthoDB" id="2013972at2759"/>
<dbReference type="InterPro" id="IPR029063">
    <property type="entry name" value="SAM-dependent_MTases_sf"/>
</dbReference>
<dbReference type="Pfam" id="PF13649">
    <property type="entry name" value="Methyltransf_25"/>
    <property type="match status" value="1"/>
</dbReference>
<name>S8FJ87_FOMSC</name>
<feature type="compositionally biased region" description="Gly residues" evidence="1">
    <location>
        <begin position="236"/>
        <end position="245"/>
    </location>
</feature>
<dbReference type="HOGENOM" id="CLU_029174_0_0_1"/>
<proteinExistence type="predicted"/>
<organism evidence="3 4">
    <name type="scientific">Fomitopsis schrenkii</name>
    <name type="common">Brown rot fungus</name>
    <dbReference type="NCBI Taxonomy" id="2126942"/>
    <lineage>
        <taxon>Eukaryota</taxon>
        <taxon>Fungi</taxon>
        <taxon>Dikarya</taxon>
        <taxon>Basidiomycota</taxon>
        <taxon>Agaricomycotina</taxon>
        <taxon>Agaricomycetes</taxon>
        <taxon>Polyporales</taxon>
        <taxon>Fomitopsis</taxon>
    </lineage>
</organism>
<feature type="compositionally biased region" description="Pro residues" evidence="1">
    <location>
        <begin position="1"/>
        <end position="10"/>
    </location>
</feature>
<sequence length="620" mass="69307">MLVRPAPAPVRNPSAALSSTDSRRSDSPPREAALPPSESMESRRLPPRDRFVMRHGSKLHSYDRDKVPYPASYNREDLELALLDHQLIRSTKRGSGTFIDFAPGEHPRRCLELACGMGAWIIAAARDWPDCTFVGYDLMNVQIPLWVLEDDVAARIEWVHGNLLRQRLPFDDEEFDYVHINGLAFAVPENKWISVYEELRRVMRTGGIIEQVEEDAIFPVLPRWFTEPLHAHVGGSGTYYQGPGGSPRFPPPSPMLERRESDEDDQEGSHEHAFLESLFNDVFENRFINRVPSSCLPNYFTAIFGQAMIPPVLQFPMPPLAPLAPLPVEFEGQAHLSASRCAPRLAHEQDGLDGSVDSLLSTAHSETDSGASASSVDTSQPTPAPDTRSPLPPAAPANPPGSPSPSMKSTRSTRGSNGSRPSLRSRDSGHASAPHRDSYSLSQPNGERPSVPSGDLRTEDSTSLGDTQLFPMETILSLPEHSLNMQLFRALGLVMSVKEAMWEELCERVAKAGEGRRLREECGWEDADFAEGALREKFEGWVERYRSDIRARVSLWYSMVLSGWQYPRKDPTSRAEMLEEERLRQDILEARKHAKGEDLMGYSRSIRLLVGTKVRMDSMS</sequence>
<feature type="compositionally biased region" description="Basic and acidic residues" evidence="1">
    <location>
        <begin position="256"/>
        <end position="270"/>
    </location>
</feature>
<protein>
    <recommendedName>
        <fullName evidence="2">Methyltransferase domain-containing protein</fullName>
    </recommendedName>
</protein>
<accession>S8FJ87</accession>
<evidence type="ECO:0000313" key="3">
    <source>
        <dbReference type="EMBL" id="EPT01481.1"/>
    </source>
</evidence>
<evidence type="ECO:0000313" key="4">
    <source>
        <dbReference type="Proteomes" id="UP000015241"/>
    </source>
</evidence>
<feature type="region of interest" description="Disordered" evidence="1">
    <location>
        <begin position="363"/>
        <end position="466"/>
    </location>
</feature>
<evidence type="ECO:0000259" key="2">
    <source>
        <dbReference type="Pfam" id="PF13649"/>
    </source>
</evidence>
<dbReference type="AlphaFoldDB" id="S8FJ87"/>
<feature type="compositionally biased region" description="Pro residues" evidence="1">
    <location>
        <begin position="390"/>
        <end position="403"/>
    </location>
</feature>
<feature type="compositionally biased region" description="Low complexity" evidence="1">
    <location>
        <begin position="404"/>
        <end position="422"/>
    </location>
</feature>
<feature type="region of interest" description="Disordered" evidence="1">
    <location>
        <begin position="1"/>
        <end position="48"/>
    </location>
</feature>
<dbReference type="Proteomes" id="UP000015241">
    <property type="component" value="Unassembled WGS sequence"/>
</dbReference>
<dbReference type="eggNOG" id="ENOG502S6Z0">
    <property type="taxonomic scope" value="Eukaryota"/>
</dbReference>
<reference evidence="3 4" key="1">
    <citation type="journal article" date="2012" name="Science">
        <title>The Paleozoic origin of enzymatic lignin decomposition reconstructed from 31 fungal genomes.</title>
        <authorList>
            <person name="Floudas D."/>
            <person name="Binder M."/>
            <person name="Riley R."/>
            <person name="Barry K."/>
            <person name="Blanchette R.A."/>
            <person name="Henrissat B."/>
            <person name="Martinez A.T."/>
            <person name="Otillar R."/>
            <person name="Spatafora J.W."/>
            <person name="Yadav J.S."/>
            <person name="Aerts A."/>
            <person name="Benoit I."/>
            <person name="Boyd A."/>
            <person name="Carlson A."/>
            <person name="Copeland A."/>
            <person name="Coutinho P.M."/>
            <person name="de Vries R.P."/>
            <person name="Ferreira P."/>
            <person name="Findley K."/>
            <person name="Foster B."/>
            <person name="Gaskell J."/>
            <person name="Glotzer D."/>
            <person name="Gorecki P."/>
            <person name="Heitman J."/>
            <person name="Hesse C."/>
            <person name="Hori C."/>
            <person name="Igarashi K."/>
            <person name="Jurgens J.A."/>
            <person name="Kallen N."/>
            <person name="Kersten P."/>
            <person name="Kohler A."/>
            <person name="Kuees U."/>
            <person name="Kumar T.K.A."/>
            <person name="Kuo A."/>
            <person name="LaButti K."/>
            <person name="Larrondo L.F."/>
            <person name="Lindquist E."/>
            <person name="Ling A."/>
            <person name="Lombard V."/>
            <person name="Lucas S."/>
            <person name="Lundell T."/>
            <person name="Martin R."/>
            <person name="McLaughlin D.J."/>
            <person name="Morgenstern I."/>
            <person name="Morin E."/>
            <person name="Murat C."/>
            <person name="Nagy L.G."/>
            <person name="Nolan M."/>
            <person name="Ohm R.A."/>
            <person name="Patyshakuliyeva A."/>
            <person name="Rokas A."/>
            <person name="Ruiz-Duenas F.J."/>
            <person name="Sabat G."/>
            <person name="Salamov A."/>
            <person name="Samejima M."/>
            <person name="Schmutz J."/>
            <person name="Slot J.C."/>
            <person name="St John F."/>
            <person name="Stenlid J."/>
            <person name="Sun H."/>
            <person name="Sun S."/>
            <person name="Syed K."/>
            <person name="Tsang A."/>
            <person name="Wiebenga A."/>
            <person name="Young D."/>
            <person name="Pisabarro A."/>
            <person name="Eastwood D.C."/>
            <person name="Martin F."/>
            <person name="Cullen D."/>
            <person name="Grigoriev I.V."/>
            <person name="Hibbett D.S."/>
        </authorList>
    </citation>
    <scope>NUCLEOTIDE SEQUENCE</scope>
    <source>
        <strain evidence="4">FP-58527</strain>
    </source>
</reference>
<dbReference type="STRING" id="743788.S8FJ87"/>
<keyword evidence="4" id="KW-1185">Reference proteome</keyword>
<dbReference type="Gene3D" id="3.40.50.150">
    <property type="entry name" value="Vaccinia Virus protein VP39"/>
    <property type="match status" value="1"/>
</dbReference>
<dbReference type="CDD" id="cd02440">
    <property type="entry name" value="AdoMet_MTases"/>
    <property type="match status" value="1"/>
</dbReference>
<evidence type="ECO:0000256" key="1">
    <source>
        <dbReference type="SAM" id="MobiDB-lite"/>
    </source>
</evidence>
<dbReference type="InParanoid" id="S8FJ87"/>
<feature type="compositionally biased region" description="Polar residues" evidence="1">
    <location>
        <begin position="363"/>
        <end position="381"/>
    </location>
</feature>
<dbReference type="SUPFAM" id="SSF53335">
    <property type="entry name" value="S-adenosyl-L-methionine-dependent methyltransferases"/>
    <property type="match status" value="1"/>
</dbReference>
<dbReference type="EMBL" id="KE504141">
    <property type="protein sequence ID" value="EPT01481.1"/>
    <property type="molecule type" value="Genomic_DNA"/>
</dbReference>
<gene>
    <name evidence="3" type="ORF">FOMPIDRAFT_56317</name>
</gene>
<dbReference type="PANTHER" id="PTHR43591">
    <property type="entry name" value="METHYLTRANSFERASE"/>
    <property type="match status" value="1"/>
</dbReference>
<feature type="region of interest" description="Disordered" evidence="1">
    <location>
        <begin position="236"/>
        <end position="270"/>
    </location>
</feature>